<comment type="similarity">
    <text evidence="1">Belongs to the CapA family.</text>
</comment>
<evidence type="ECO:0000259" key="3">
    <source>
        <dbReference type="SMART" id="SM00854"/>
    </source>
</evidence>
<protein>
    <submittedName>
        <fullName evidence="4">Capsular biosynthesis protein</fullName>
    </submittedName>
</protein>
<proteinExistence type="inferred from homology"/>
<feature type="transmembrane region" description="Helical" evidence="2">
    <location>
        <begin position="6"/>
        <end position="26"/>
    </location>
</feature>
<dbReference type="SUPFAM" id="SSF56300">
    <property type="entry name" value="Metallo-dependent phosphatases"/>
    <property type="match status" value="1"/>
</dbReference>
<comment type="caution">
    <text evidence="4">The sequence shown here is derived from an EMBL/GenBank/DDBJ whole genome shotgun (WGS) entry which is preliminary data.</text>
</comment>
<dbReference type="Proteomes" id="UP000234748">
    <property type="component" value="Unassembled WGS sequence"/>
</dbReference>
<dbReference type="CDD" id="cd07381">
    <property type="entry name" value="MPP_CapA"/>
    <property type="match status" value="1"/>
</dbReference>
<dbReference type="RefSeq" id="WP_101643073.1">
    <property type="nucleotide sequence ID" value="NZ_PGUY01000042.1"/>
</dbReference>
<sequence length="382" mass="42658">MRKIYITGSIVCIFLIAVITSSFIYMDKKSSRPAFSNGHIANLNTRGSSLESKTYQTSATLGAIGDVLIHDAVYKDAYNHGTYDFDKMFKPVMPYLKNPDLLVANQESMIGGKQIGLSSYPSFNSPYEVGDTLKEAGVDMVTIANNHSMDHGEKALLSAISYYNKLKLPYTGAYKDLEDSDTLRILTRNGISFAFLAYTYGLNGNVLPEDKPYMVNMFNINTVIQDIKNAEKYADVVVVSTHWGNEYERLPSPEQKEWAHMMAGAGADVIIGHHPHVLQPIQWIKTNGKQALVIYSLGNFLSGQIRDYKDIGGILIVKVTKKVSNKTKQVAIDSFSFIPTYVTSEDRENFRVLPLAQADKMGLVKKPESYTETMAHMSQWAK</sequence>
<accession>A0A2N5M4R5</accession>
<dbReference type="PANTHER" id="PTHR33393:SF12">
    <property type="entry name" value="CAPSULE BIOSYNTHESIS PROTEIN CAPA"/>
    <property type="match status" value="1"/>
</dbReference>
<keyword evidence="2" id="KW-0812">Transmembrane</keyword>
<organism evidence="4 5">
    <name type="scientific">Peribacillus deserti</name>
    <dbReference type="NCBI Taxonomy" id="673318"/>
    <lineage>
        <taxon>Bacteria</taxon>
        <taxon>Bacillati</taxon>
        <taxon>Bacillota</taxon>
        <taxon>Bacilli</taxon>
        <taxon>Bacillales</taxon>
        <taxon>Bacillaceae</taxon>
        <taxon>Peribacillus</taxon>
    </lineage>
</organism>
<dbReference type="AlphaFoldDB" id="A0A2N5M4R5"/>
<dbReference type="InterPro" id="IPR019079">
    <property type="entry name" value="Capsule_synth_CapA"/>
</dbReference>
<dbReference type="PANTHER" id="PTHR33393">
    <property type="entry name" value="POLYGLUTAMINE SYNTHESIS ACCESSORY PROTEIN RV0574C-RELATED"/>
    <property type="match status" value="1"/>
</dbReference>
<dbReference type="Pfam" id="PF09587">
    <property type="entry name" value="PGA_cap"/>
    <property type="match status" value="1"/>
</dbReference>
<reference evidence="4 5" key="1">
    <citation type="submission" date="2017-11" db="EMBL/GenBank/DDBJ databases">
        <title>Comparitive Functional Genomics of Dry Heat Resistant strains isolated from the Viking Spacecraft.</title>
        <authorList>
            <person name="Seuylemezian A."/>
            <person name="Cooper K."/>
            <person name="Vaishampayan P."/>
        </authorList>
    </citation>
    <scope>NUCLEOTIDE SEQUENCE [LARGE SCALE GENOMIC DNA]</scope>
    <source>
        <strain evidence="4 5">V1-29</strain>
    </source>
</reference>
<dbReference type="InterPro" id="IPR052169">
    <property type="entry name" value="CW_Biosynth-Accessory"/>
</dbReference>
<keyword evidence="2" id="KW-1133">Transmembrane helix</keyword>
<dbReference type="EMBL" id="PGUY01000042">
    <property type="protein sequence ID" value="PLT29347.1"/>
    <property type="molecule type" value="Genomic_DNA"/>
</dbReference>
<keyword evidence="5" id="KW-1185">Reference proteome</keyword>
<dbReference type="InterPro" id="IPR029052">
    <property type="entry name" value="Metallo-depent_PP-like"/>
</dbReference>
<keyword evidence="2" id="KW-0472">Membrane</keyword>
<dbReference type="OrthoDB" id="9810906at2"/>
<dbReference type="SMART" id="SM00854">
    <property type="entry name" value="PGA_cap"/>
    <property type="match status" value="1"/>
</dbReference>
<dbReference type="Gene3D" id="3.60.21.10">
    <property type="match status" value="1"/>
</dbReference>
<feature type="domain" description="Capsule synthesis protein CapA" evidence="3">
    <location>
        <begin position="60"/>
        <end position="304"/>
    </location>
</feature>
<evidence type="ECO:0000313" key="5">
    <source>
        <dbReference type="Proteomes" id="UP000234748"/>
    </source>
</evidence>
<evidence type="ECO:0000256" key="1">
    <source>
        <dbReference type="ARBA" id="ARBA00005662"/>
    </source>
</evidence>
<name>A0A2N5M4R5_9BACI</name>
<evidence type="ECO:0000313" key="4">
    <source>
        <dbReference type="EMBL" id="PLT29347.1"/>
    </source>
</evidence>
<evidence type="ECO:0000256" key="2">
    <source>
        <dbReference type="SAM" id="Phobius"/>
    </source>
</evidence>
<gene>
    <name evidence="4" type="ORF">CUU66_13610</name>
</gene>